<dbReference type="OrthoDB" id="4171095at2"/>
<dbReference type="GO" id="GO:0006355">
    <property type="term" value="P:regulation of DNA-templated transcription"/>
    <property type="evidence" value="ECO:0007669"/>
    <property type="project" value="InterPro"/>
</dbReference>
<comment type="caution">
    <text evidence="2">The sequence shown here is derived from an EMBL/GenBank/DDBJ whole genome shotgun (WGS) entry which is preliminary data.</text>
</comment>
<name>A0A370B482_9ACTN</name>
<evidence type="ECO:0000259" key="1">
    <source>
        <dbReference type="SMART" id="SM00421"/>
    </source>
</evidence>
<keyword evidence="3" id="KW-1185">Reference proteome</keyword>
<sequence length="266" mass="30095">MADLYHAEQTALARERTAIAHHLRRMDQLSELHRQTRNAELPSGNGVEFLDRLELITAAITQAMDSAKSTICTAHPGDRRAETLRSAVVSDLAILRRGISYRTLYSDTARARAGEQEWVAKVSAHGAEIRTIVTGFDRMILVDRNFAVVPDHRAEGNRNTAFRITHPGMVAFLHHVYDHQWERAEPWTGGRFRRREETLTTSRSRRILNKLREGRTLKQIASELGVSLRTVNNDLNKLYEAVGVDTMFALGAWWSSEAAAKERKLG</sequence>
<dbReference type="GO" id="GO:0003677">
    <property type="term" value="F:DNA binding"/>
    <property type="evidence" value="ECO:0007669"/>
    <property type="project" value="InterPro"/>
</dbReference>
<protein>
    <submittedName>
        <fullName evidence="2">HTH domain-containing protein</fullName>
    </submittedName>
</protein>
<reference evidence="2 3" key="1">
    <citation type="submission" date="2018-07" db="EMBL/GenBank/DDBJ databases">
        <title>Streptomyces species from bats.</title>
        <authorList>
            <person name="Dunlap C."/>
        </authorList>
    </citation>
    <scope>NUCLEOTIDE SEQUENCE [LARGE SCALE GENOMIC DNA]</scope>
    <source>
        <strain evidence="2 3">AC230</strain>
    </source>
</reference>
<dbReference type="Pfam" id="PF08279">
    <property type="entry name" value="HTH_11"/>
    <property type="match status" value="1"/>
</dbReference>
<dbReference type="EMBL" id="QQNA01000158">
    <property type="protein sequence ID" value="RDG36401.1"/>
    <property type="molecule type" value="Genomic_DNA"/>
</dbReference>
<evidence type="ECO:0000313" key="3">
    <source>
        <dbReference type="Proteomes" id="UP000253741"/>
    </source>
</evidence>
<dbReference type="InterPro" id="IPR051797">
    <property type="entry name" value="TrmB-like"/>
</dbReference>
<dbReference type="InterPro" id="IPR036388">
    <property type="entry name" value="WH-like_DNA-bd_sf"/>
</dbReference>
<feature type="domain" description="HTH luxR-type" evidence="1">
    <location>
        <begin position="197"/>
        <end position="254"/>
    </location>
</feature>
<dbReference type="PANTHER" id="PTHR34293:SF1">
    <property type="entry name" value="HTH-TYPE TRANSCRIPTIONAL REGULATOR TRMBL2"/>
    <property type="match status" value="1"/>
</dbReference>
<dbReference type="SUPFAM" id="SSF56024">
    <property type="entry name" value="Phospholipase D/nuclease"/>
    <property type="match status" value="1"/>
</dbReference>
<evidence type="ECO:0000313" key="2">
    <source>
        <dbReference type="EMBL" id="RDG36401.1"/>
    </source>
</evidence>
<dbReference type="PANTHER" id="PTHR34293">
    <property type="entry name" value="HTH-TYPE TRANSCRIPTIONAL REGULATOR TRMBL2"/>
    <property type="match status" value="1"/>
</dbReference>
<dbReference type="AlphaFoldDB" id="A0A370B482"/>
<gene>
    <name evidence="2" type="ORF">DVH02_20170</name>
</gene>
<accession>A0A370B482</accession>
<dbReference type="InterPro" id="IPR016032">
    <property type="entry name" value="Sig_transdc_resp-reg_C-effctor"/>
</dbReference>
<dbReference type="SUPFAM" id="SSF46894">
    <property type="entry name" value="C-terminal effector domain of the bipartite response regulators"/>
    <property type="match status" value="1"/>
</dbReference>
<organism evidence="2 3">
    <name type="scientific">Streptomyces corynorhini</name>
    <dbReference type="NCBI Taxonomy" id="2282652"/>
    <lineage>
        <taxon>Bacteria</taxon>
        <taxon>Bacillati</taxon>
        <taxon>Actinomycetota</taxon>
        <taxon>Actinomycetes</taxon>
        <taxon>Kitasatosporales</taxon>
        <taxon>Streptomycetaceae</taxon>
        <taxon>Streptomyces</taxon>
    </lineage>
</organism>
<dbReference type="RefSeq" id="WP_114625233.1">
    <property type="nucleotide sequence ID" value="NZ_QQNA01000158.1"/>
</dbReference>
<dbReference type="Gene3D" id="1.10.10.10">
    <property type="entry name" value="Winged helix-like DNA-binding domain superfamily/Winged helix DNA-binding domain"/>
    <property type="match status" value="1"/>
</dbReference>
<dbReference type="InterPro" id="IPR013196">
    <property type="entry name" value="HTH_11"/>
</dbReference>
<proteinExistence type="predicted"/>
<dbReference type="SMART" id="SM00421">
    <property type="entry name" value="HTH_LUXR"/>
    <property type="match status" value="1"/>
</dbReference>
<dbReference type="InterPro" id="IPR000792">
    <property type="entry name" value="Tscrpt_reg_LuxR_C"/>
</dbReference>
<dbReference type="Proteomes" id="UP000253741">
    <property type="component" value="Unassembled WGS sequence"/>
</dbReference>